<dbReference type="EMBL" id="QPFP01000442">
    <property type="protein sequence ID" value="TEB11741.1"/>
    <property type="molecule type" value="Genomic_DNA"/>
</dbReference>
<reference evidence="1 3" key="1">
    <citation type="journal article" date="2019" name="Nat. Ecol. Evol.">
        <title>Megaphylogeny resolves global patterns of mushroom evolution.</title>
        <authorList>
            <person name="Varga T."/>
            <person name="Krizsan K."/>
            <person name="Foldi C."/>
            <person name="Dima B."/>
            <person name="Sanchez-Garcia M."/>
            <person name="Sanchez-Ramirez S."/>
            <person name="Szollosi G.J."/>
            <person name="Szarkandi J.G."/>
            <person name="Papp V."/>
            <person name="Albert L."/>
            <person name="Andreopoulos W."/>
            <person name="Angelini C."/>
            <person name="Antonin V."/>
            <person name="Barry K.W."/>
            <person name="Bougher N.L."/>
            <person name="Buchanan P."/>
            <person name="Buyck B."/>
            <person name="Bense V."/>
            <person name="Catcheside P."/>
            <person name="Chovatia M."/>
            <person name="Cooper J."/>
            <person name="Damon W."/>
            <person name="Desjardin D."/>
            <person name="Finy P."/>
            <person name="Geml J."/>
            <person name="Haridas S."/>
            <person name="Hughes K."/>
            <person name="Justo A."/>
            <person name="Karasinski D."/>
            <person name="Kautmanova I."/>
            <person name="Kiss B."/>
            <person name="Kocsube S."/>
            <person name="Kotiranta H."/>
            <person name="LaButti K.M."/>
            <person name="Lechner B.E."/>
            <person name="Liimatainen K."/>
            <person name="Lipzen A."/>
            <person name="Lukacs Z."/>
            <person name="Mihaltcheva S."/>
            <person name="Morgado L.N."/>
            <person name="Niskanen T."/>
            <person name="Noordeloos M.E."/>
            <person name="Ohm R.A."/>
            <person name="Ortiz-Santana B."/>
            <person name="Ovrebo C."/>
            <person name="Racz N."/>
            <person name="Riley R."/>
            <person name="Savchenko A."/>
            <person name="Shiryaev A."/>
            <person name="Soop K."/>
            <person name="Spirin V."/>
            <person name="Szebenyi C."/>
            <person name="Tomsovsky M."/>
            <person name="Tulloss R.E."/>
            <person name="Uehling J."/>
            <person name="Grigoriev I.V."/>
            <person name="Vagvolgyi C."/>
            <person name="Papp T."/>
            <person name="Martin F.M."/>
            <person name="Miettinen O."/>
            <person name="Hibbett D.S."/>
            <person name="Nagy L.G."/>
        </authorList>
    </citation>
    <scope>NUCLEOTIDE SEQUENCE [LARGE SCALE GENOMIC DNA]</scope>
    <source>
        <strain evidence="1 3">FP101781</strain>
    </source>
</reference>
<name>A0A4Y7RSB9_COPMI</name>
<evidence type="ECO:0000313" key="1">
    <source>
        <dbReference type="EMBL" id="TEB11741.1"/>
    </source>
</evidence>
<protein>
    <submittedName>
        <fullName evidence="1">Uncharacterized protein</fullName>
    </submittedName>
</protein>
<comment type="caution">
    <text evidence="1">The sequence shown here is derived from an EMBL/GenBank/DDBJ whole genome shotgun (WGS) entry which is preliminary data.</text>
</comment>
<keyword evidence="3" id="KW-1185">Reference proteome</keyword>
<proteinExistence type="predicted"/>
<sequence>MASFIDDDWNLLEQVIVFNALEDKDHEGVYAARAFIQAVAPREAATKLTSLLEDVAHFKARNPFSDLLFSVCLTAFFNINYMHVDPHPRVASKSLLGIILEA</sequence>
<evidence type="ECO:0000313" key="2">
    <source>
        <dbReference type="EMBL" id="TEB12862.1"/>
    </source>
</evidence>
<gene>
    <name evidence="2" type="ORF">FA13DRAFT_1805890</name>
    <name evidence="1" type="ORF">FA13DRAFT_1806044</name>
</gene>
<organism evidence="1 3">
    <name type="scientific">Coprinellus micaceus</name>
    <name type="common">Glistening ink-cap mushroom</name>
    <name type="synonym">Coprinus micaceus</name>
    <dbReference type="NCBI Taxonomy" id="71717"/>
    <lineage>
        <taxon>Eukaryota</taxon>
        <taxon>Fungi</taxon>
        <taxon>Dikarya</taxon>
        <taxon>Basidiomycota</taxon>
        <taxon>Agaricomycotina</taxon>
        <taxon>Agaricomycetes</taxon>
        <taxon>Agaricomycetidae</taxon>
        <taxon>Agaricales</taxon>
        <taxon>Agaricineae</taxon>
        <taxon>Psathyrellaceae</taxon>
        <taxon>Coprinellus</taxon>
    </lineage>
</organism>
<evidence type="ECO:0000313" key="3">
    <source>
        <dbReference type="Proteomes" id="UP000298030"/>
    </source>
</evidence>
<accession>A0A4Y7RSB9</accession>
<dbReference type="Proteomes" id="UP000298030">
    <property type="component" value="Unassembled WGS sequence"/>
</dbReference>
<dbReference type="EMBL" id="QPFP01000427">
    <property type="protein sequence ID" value="TEB12862.1"/>
    <property type="molecule type" value="Genomic_DNA"/>
</dbReference>
<dbReference type="AlphaFoldDB" id="A0A4Y7RSB9"/>